<evidence type="ECO:0000313" key="9">
    <source>
        <dbReference type="Proteomes" id="UP000749559"/>
    </source>
</evidence>
<dbReference type="FunFam" id="3.30.160.60:FF:000264">
    <property type="entry name" value="Zinc finger protein 236"/>
    <property type="match status" value="1"/>
</dbReference>
<name>A0A8S4P156_OWEFU</name>
<evidence type="ECO:0000256" key="6">
    <source>
        <dbReference type="SAM" id="MobiDB-lite"/>
    </source>
</evidence>
<feature type="domain" description="C2H2-type" evidence="7">
    <location>
        <begin position="761"/>
        <end position="790"/>
    </location>
</feature>
<feature type="domain" description="C2H2-type" evidence="7">
    <location>
        <begin position="726"/>
        <end position="755"/>
    </location>
</feature>
<dbReference type="GO" id="GO:0000981">
    <property type="term" value="F:DNA-binding transcription factor activity, RNA polymerase II-specific"/>
    <property type="evidence" value="ECO:0007669"/>
    <property type="project" value="TreeGrafter"/>
</dbReference>
<feature type="domain" description="C2H2-type" evidence="7">
    <location>
        <begin position="636"/>
        <end position="665"/>
    </location>
</feature>
<feature type="compositionally biased region" description="Polar residues" evidence="6">
    <location>
        <begin position="1"/>
        <end position="11"/>
    </location>
</feature>
<evidence type="ECO:0000259" key="7">
    <source>
        <dbReference type="PROSITE" id="PS50157"/>
    </source>
</evidence>
<evidence type="ECO:0000313" key="8">
    <source>
        <dbReference type="EMBL" id="CAH1785531.1"/>
    </source>
</evidence>
<dbReference type="Proteomes" id="UP000749559">
    <property type="component" value="Unassembled WGS sequence"/>
</dbReference>
<comment type="caution">
    <text evidence="8">The sequence shown here is derived from an EMBL/GenBank/DDBJ whole genome shotgun (WGS) entry which is preliminary data.</text>
</comment>
<evidence type="ECO:0000256" key="2">
    <source>
        <dbReference type="ARBA" id="ARBA00022737"/>
    </source>
</evidence>
<dbReference type="Gene3D" id="3.30.160.60">
    <property type="entry name" value="Classic Zinc Finger"/>
    <property type="match status" value="9"/>
</dbReference>
<evidence type="ECO:0000256" key="3">
    <source>
        <dbReference type="ARBA" id="ARBA00022771"/>
    </source>
</evidence>
<keyword evidence="9" id="KW-1185">Reference proteome</keyword>
<feature type="domain" description="C2H2-type" evidence="7">
    <location>
        <begin position="487"/>
        <end position="516"/>
    </location>
</feature>
<dbReference type="GO" id="GO:0000978">
    <property type="term" value="F:RNA polymerase II cis-regulatory region sequence-specific DNA binding"/>
    <property type="evidence" value="ECO:0007669"/>
    <property type="project" value="TreeGrafter"/>
</dbReference>
<dbReference type="Pfam" id="PF00096">
    <property type="entry name" value="zf-C2H2"/>
    <property type="match status" value="4"/>
</dbReference>
<feature type="domain" description="C2H2-type" evidence="7">
    <location>
        <begin position="545"/>
        <end position="574"/>
    </location>
</feature>
<feature type="compositionally biased region" description="Basic and acidic residues" evidence="6">
    <location>
        <begin position="14"/>
        <end position="25"/>
    </location>
</feature>
<dbReference type="PANTHER" id="PTHR14003:SF19">
    <property type="entry name" value="YY2 TRANSCRIPTION FACTOR"/>
    <property type="match status" value="1"/>
</dbReference>
<dbReference type="SUPFAM" id="SSF57667">
    <property type="entry name" value="beta-beta-alpha zinc fingers"/>
    <property type="match status" value="4"/>
</dbReference>
<dbReference type="GO" id="GO:0000785">
    <property type="term" value="C:chromatin"/>
    <property type="evidence" value="ECO:0007669"/>
    <property type="project" value="TreeGrafter"/>
</dbReference>
<feature type="domain" description="C2H2-type" evidence="7">
    <location>
        <begin position="606"/>
        <end position="635"/>
    </location>
</feature>
<feature type="region of interest" description="Disordered" evidence="6">
    <location>
        <begin position="462"/>
        <end position="483"/>
    </location>
</feature>
<keyword evidence="3 5" id="KW-0863">Zinc-finger</keyword>
<dbReference type="GO" id="GO:0008270">
    <property type="term" value="F:zinc ion binding"/>
    <property type="evidence" value="ECO:0007669"/>
    <property type="project" value="UniProtKB-KW"/>
</dbReference>
<dbReference type="GO" id="GO:0005667">
    <property type="term" value="C:transcription regulator complex"/>
    <property type="evidence" value="ECO:0007669"/>
    <property type="project" value="TreeGrafter"/>
</dbReference>
<feature type="region of interest" description="Disordered" evidence="6">
    <location>
        <begin position="958"/>
        <end position="978"/>
    </location>
</feature>
<evidence type="ECO:0000256" key="1">
    <source>
        <dbReference type="ARBA" id="ARBA00022723"/>
    </source>
</evidence>
<evidence type="ECO:0000256" key="4">
    <source>
        <dbReference type="ARBA" id="ARBA00022833"/>
    </source>
</evidence>
<accession>A0A8S4P156</accession>
<dbReference type="PANTHER" id="PTHR14003">
    <property type="entry name" value="TRANSCRIPTIONAL REPRESSOR PROTEIN YY"/>
    <property type="match status" value="1"/>
</dbReference>
<dbReference type="PROSITE" id="PS50157">
    <property type="entry name" value="ZINC_FINGER_C2H2_2"/>
    <property type="match status" value="10"/>
</dbReference>
<feature type="domain" description="C2H2-type" evidence="7">
    <location>
        <begin position="517"/>
        <end position="544"/>
    </location>
</feature>
<proteinExistence type="predicted"/>
<gene>
    <name evidence="8" type="ORF">OFUS_LOCUS11575</name>
</gene>
<protein>
    <recommendedName>
        <fullName evidence="7">C2H2-type domain-containing protein</fullName>
    </recommendedName>
</protein>
<dbReference type="EMBL" id="CAIIXF020000006">
    <property type="protein sequence ID" value="CAH1785531.1"/>
    <property type="molecule type" value="Genomic_DNA"/>
</dbReference>
<organism evidence="8 9">
    <name type="scientific">Owenia fusiformis</name>
    <name type="common">Polychaete worm</name>
    <dbReference type="NCBI Taxonomy" id="6347"/>
    <lineage>
        <taxon>Eukaryota</taxon>
        <taxon>Metazoa</taxon>
        <taxon>Spiralia</taxon>
        <taxon>Lophotrochozoa</taxon>
        <taxon>Annelida</taxon>
        <taxon>Polychaeta</taxon>
        <taxon>Sedentaria</taxon>
        <taxon>Canalipalpata</taxon>
        <taxon>Sabellida</taxon>
        <taxon>Oweniida</taxon>
        <taxon>Oweniidae</taxon>
        <taxon>Owenia</taxon>
    </lineage>
</organism>
<dbReference type="PROSITE" id="PS00028">
    <property type="entry name" value="ZINC_FINGER_C2H2_1"/>
    <property type="match status" value="11"/>
</dbReference>
<dbReference type="InterPro" id="IPR013087">
    <property type="entry name" value="Znf_C2H2_type"/>
</dbReference>
<dbReference type="OrthoDB" id="6277246at2759"/>
<feature type="compositionally biased region" description="Basic and acidic residues" evidence="6">
    <location>
        <begin position="963"/>
        <end position="976"/>
    </location>
</feature>
<dbReference type="GO" id="GO:0031519">
    <property type="term" value="C:PcG protein complex"/>
    <property type="evidence" value="ECO:0007669"/>
    <property type="project" value="TreeGrafter"/>
</dbReference>
<keyword evidence="1" id="KW-0479">Metal-binding</keyword>
<reference evidence="8" key="1">
    <citation type="submission" date="2022-03" db="EMBL/GenBank/DDBJ databases">
        <authorList>
            <person name="Martin C."/>
        </authorList>
    </citation>
    <scope>NUCLEOTIDE SEQUENCE</scope>
</reference>
<sequence length="1112" mass="123006">MPRKGSLNQNKYGGPHEETRVFKFSHESNTNISLEEAKRRLLGDDSEEGQVLVLQDGDQSGKIAKSIIGQSNISALSESNSAQLEFKSDVVSDVESLGVDSSDNETGSEWLKTRCRSLENLHFEGHNDSSDLNQKSKEMIGEIFGTESLSHESLCADGLANVTDSIQVSGPFHSGSFSAPTSPVAGGRADLGRLSSQDQALLRELERGSQLDPEDEEMLEDSRKELQLEFNALPDRNNMLMTPQELEHMPERGLEFEASVGPKDPPESELASGIDLETLVPTLSNFVNSNVPTSETGDSRQTVATLSIQTNKTTNATQIVLNTSQGGQMFEINTSDLQQAASAFQPITVQNNETNESDGYILIPVQQGSDSSTNTQGNILVPVYNNANKSATEKPVSPESECQETQGKEVYFHQQEDAEDEEEDSGVLWPCNMPGCEGVFKTINKLKVHLLGHGKTYTPPKTFVSQQSQSHSESDSEGEVMTPGKGLPCPWKGCGRRYNKQSTLKIHEMWHTGSRPFKCHLCDWAFTTGYKLKRHIETHTGAKQWICNIDNCMRKFTTVYNLNAHKKLHERPQCEVCTFEGCGQRFSTKRSLHLHYDKDHQQEKTYKCPVEGCNKTFISKFVMGSHARVHNLNRDLKCKFEGCGKVFDKLCRLKQHQRMHTGEKPYVCEEPGCDWAFTTTSKLKRHAKSHTKERNWICPEEGCGKAFIRSEHLKGHMVTHSGERPYMCPIEGCNHRFTAKSSLYVHVKKHNVRAENLPIIFYCPLEGCTKRYQTKSSLRAHLLRHYSTSAANGDFESLNIPQIDELTEIEKIVSAATEADVTMSQSNAEVISAVTTLPTVGPTVFPEGTVINQEGRVINSIDLITCAQLSSTITSDHMTTDQPTMATSEHVGTNVVTQLIKPNTAVITLAGTDCASNVISLASNQAQAVQTQHVPLTPSLQVIPLTTQAPPQQVQEVAPRGSARTDYHSNTKLSDRAKKRRQLIKERLLQMENYQDSADSPNVDDVLSRTNAPSLNANEVLTSRAITFRDPETGATYVQTQLLQDDPPNPEVYSRDADAAYATAGEVAVTLLPSTDTDSLALTVLPSNIRDQDVDAAKVQFTGTTINLQDLE</sequence>
<dbReference type="FunFam" id="3.30.160.60:FF:000072">
    <property type="entry name" value="zinc finger protein 143 isoform X1"/>
    <property type="match status" value="2"/>
</dbReference>
<keyword evidence="4" id="KW-0862">Zinc</keyword>
<feature type="domain" description="C2H2-type" evidence="7">
    <location>
        <begin position="696"/>
        <end position="725"/>
    </location>
</feature>
<evidence type="ECO:0000256" key="5">
    <source>
        <dbReference type="PROSITE-ProRule" id="PRU00042"/>
    </source>
</evidence>
<keyword evidence="2" id="KW-0677">Repeat</keyword>
<feature type="domain" description="C2H2-type" evidence="7">
    <location>
        <begin position="575"/>
        <end position="605"/>
    </location>
</feature>
<feature type="domain" description="C2H2-type" evidence="7">
    <location>
        <begin position="666"/>
        <end position="695"/>
    </location>
</feature>
<feature type="region of interest" description="Disordered" evidence="6">
    <location>
        <begin position="1"/>
        <end position="25"/>
    </location>
</feature>
<dbReference type="AlphaFoldDB" id="A0A8S4P156"/>
<dbReference type="InterPro" id="IPR036236">
    <property type="entry name" value="Znf_C2H2_sf"/>
</dbReference>
<dbReference type="SMART" id="SM00355">
    <property type="entry name" value="ZnF_C2H2"/>
    <property type="match status" value="11"/>
</dbReference>